<dbReference type="InterPro" id="IPR001940">
    <property type="entry name" value="Peptidase_S1C"/>
</dbReference>
<evidence type="ECO:0008006" key="4">
    <source>
        <dbReference type="Google" id="ProtNLM"/>
    </source>
</evidence>
<accession>A0A1V3GCG9</accession>
<dbReference type="PANTHER" id="PTHR22939">
    <property type="entry name" value="SERINE PROTEASE FAMILY S1C HTRA-RELATED"/>
    <property type="match status" value="1"/>
</dbReference>
<dbReference type="AlphaFoldDB" id="A0A1V3GCG9"/>
<reference evidence="2 3" key="1">
    <citation type="submission" date="2016-11" db="EMBL/GenBank/DDBJ databases">
        <authorList>
            <person name="Jaros S."/>
            <person name="Januszkiewicz K."/>
            <person name="Wedrychowicz H."/>
        </authorList>
    </citation>
    <scope>NUCLEOTIDE SEQUENCE [LARGE SCALE GENOMIC DNA]</scope>
    <source>
        <strain evidence="2 3">Con a/3</strain>
    </source>
</reference>
<comment type="caution">
    <text evidence="2">The sequence shown here is derived from an EMBL/GenBank/DDBJ whole genome shotgun (WGS) entry which is preliminary data.</text>
</comment>
<dbReference type="PANTHER" id="PTHR22939:SF129">
    <property type="entry name" value="SERINE PROTEASE HTRA2, MITOCHONDRIAL"/>
    <property type="match status" value="1"/>
</dbReference>
<dbReference type="Proteomes" id="UP000188597">
    <property type="component" value="Unassembled WGS sequence"/>
</dbReference>
<keyword evidence="1" id="KW-0720">Serine protease</keyword>
<dbReference type="GO" id="GO:0004252">
    <property type="term" value="F:serine-type endopeptidase activity"/>
    <property type="evidence" value="ECO:0007669"/>
    <property type="project" value="InterPro"/>
</dbReference>
<protein>
    <recommendedName>
        <fullName evidence="4">Serine protease</fullName>
    </recommendedName>
</protein>
<dbReference type="OrthoDB" id="189537at2"/>
<dbReference type="EMBL" id="MQMF01000001">
    <property type="protein sequence ID" value="OOE14563.1"/>
    <property type="molecule type" value="Genomic_DNA"/>
</dbReference>
<proteinExistence type="predicted"/>
<evidence type="ECO:0000313" key="2">
    <source>
        <dbReference type="EMBL" id="OOE14563.1"/>
    </source>
</evidence>
<gene>
    <name evidence="2" type="ORF">UN64_05060</name>
</gene>
<dbReference type="Pfam" id="PF13365">
    <property type="entry name" value="Trypsin_2"/>
    <property type="match status" value="1"/>
</dbReference>
<dbReference type="Gene3D" id="2.40.10.120">
    <property type="match status" value="1"/>
</dbReference>
<sequence>MKKALIPALLVMTVLLFGMMLAFLLYTFMPPKQAKPAETKAKTEIVTKEEVPANEKNSLKKIIKATQGKVVQIETANSQGSGFLYNNKGDIVTNAHVVGYEVDVIIKTSDKQTYQGKVIGRSDQTDIALIRVPALANITPLQMKQEKAELGDDVIALGSPLGLQNTVTIGIISGLDRSFTLDPFIYENMYQITAPISPGNSGGPIVSGRDGSVLGINSVKYITENIGFSIPIYSVMPTLKKWSDIPMKLSDYEEYYEFELPEYDGDITDSYEEDYEEDNDEGYGTDAGLDIEEEYPEEEPYPYNLTSDEAAATVFAYYNHVNAGFYEDAYNLIGGNWKASSPSLADFAAGYANTVNTTITYYTVYDNGDGTFQVDISLEAEEYVNESNRTSYYELSYVVGLEDGVPKLLGGEMR</sequence>
<keyword evidence="1" id="KW-0378">Hydrolase</keyword>
<dbReference type="InterPro" id="IPR009003">
    <property type="entry name" value="Peptidase_S1_PA"/>
</dbReference>
<evidence type="ECO:0000313" key="3">
    <source>
        <dbReference type="Proteomes" id="UP000188597"/>
    </source>
</evidence>
<dbReference type="SUPFAM" id="SSF50494">
    <property type="entry name" value="Trypsin-like serine proteases"/>
    <property type="match status" value="1"/>
</dbReference>
<keyword evidence="1" id="KW-0645">Protease</keyword>
<evidence type="ECO:0000256" key="1">
    <source>
        <dbReference type="ARBA" id="ARBA00022825"/>
    </source>
</evidence>
<dbReference type="PRINTS" id="PR00834">
    <property type="entry name" value="PROTEASES2C"/>
</dbReference>
<name>A0A1V3GCG9_9BACL</name>
<dbReference type="RefSeq" id="WP_077360311.1">
    <property type="nucleotide sequence ID" value="NZ_MQMF01000001.1"/>
</dbReference>
<dbReference type="GO" id="GO:0006508">
    <property type="term" value="P:proteolysis"/>
    <property type="evidence" value="ECO:0007669"/>
    <property type="project" value="InterPro"/>
</dbReference>
<organism evidence="2 3">
    <name type="scientific">Fictibacillus arsenicus</name>
    <dbReference type="NCBI Taxonomy" id="255247"/>
    <lineage>
        <taxon>Bacteria</taxon>
        <taxon>Bacillati</taxon>
        <taxon>Bacillota</taxon>
        <taxon>Bacilli</taxon>
        <taxon>Bacillales</taxon>
        <taxon>Fictibacillaceae</taxon>
        <taxon>Fictibacillus</taxon>
    </lineage>
</organism>